<dbReference type="Pfam" id="PF00067">
    <property type="entry name" value="p450"/>
    <property type="match status" value="1"/>
</dbReference>
<evidence type="ECO:0000256" key="8">
    <source>
        <dbReference type="SAM" id="MobiDB-lite"/>
    </source>
</evidence>
<proteinExistence type="inferred from homology"/>
<keyword evidence="5 7" id="KW-0408">Iron</keyword>
<dbReference type="InterPro" id="IPR002397">
    <property type="entry name" value="Cyt_P450_B"/>
</dbReference>
<evidence type="ECO:0000256" key="7">
    <source>
        <dbReference type="RuleBase" id="RU000461"/>
    </source>
</evidence>
<evidence type="ECO:0000256" key="1">
    <source>
        <dbReference type="ARBA" id="ARBA00010617"/>
    </source>
</evidence>
<dbReference type="PANTHER" id="PTHR46696:SF6">
    <property type="entry name" value="P450, PUTATIVE (EUROFUNG)-RELATED"/>
    <property type="match status" value="1"/>
</dbReference>
<evidence type="ECO:0000256" key="3">
    <source>
        <dbReference type="ARBA" id="ARBA00022723"/>
    </source>
</evidence>
<gene>
    <name evidence="9" type="ORF">GCM10018785_12040</name>
</gene>
<evidence type="ECO:0000256" key="5">
    <source>
        <dbReference type="ARBA" id="ARBA00023004"/>
    </source>
</evidence>
<organism evidence="9 10">
    <name type="scientific">Streptomyces longispororuber</name>
    <dbReference type="NCBI Taxonomy" id="68230"/>
    <lineage>
        <taxon>Bacteria</taxon>
        <taxon>Bacillati</taxon>
        <taxon>Actinomycetota</taxon>
        <taxon>Actinomycetes</taxon>
        <taxon>Kitasatosporales</taxon>
        <taxon>Streptomycetaceae</taxon>
        <taxon>Streptomyces</taxon>
    </lineage>
</organism>
<dbReference type="InterPro" id="IPR036396">
    <property type="entry name" value="Cyt_P450_sf"/>
</dbReference>
<sequence>MSTERGCSGDTADFPFPPREFGGPPEAYADRRGGCPLGPVMLPSGDEVLLATTYEDVREVHADARFTRNLRYPGAPRMLAGRDIPDDPHALVNMDPPEHTRLRRIVQSAFTPRRAEEWRPQIQTLADDLLDALASTSPPVDLMDAFAFPLPINIICRLLGVPAQDSPRFRMWSDVFLSTSTATAEERLKAGAEFAAYTDRLIAERREKPGSDLLDELINAHDAEDRLSEGELARMVRGLIIAGHETTGHVIGRGVLTLLRHRDQLAAVRREPDVLLRGAVEEILRTEVPGHGGLLRVATEDLTLPSGGAVSKGQAVLAPVVAANYDPQQFPNPDEFDIRRNAENRHLAFGHGPHYCLGANLARVEIQVAIHSLIERFPGLALAVPPDSLRWTTGSRICSLVALPVTW</sequence>
<keyword evidence="2 7" id="KW-0349">Heme</keyword>
<comment type="caution">
    <text evidence="9">The sequence shown here is derived from an EMBL/GenBank/DDBJ whole genome shotgun (WGS) entry which is preliminary data.</text>
</comment>
<keyword evidence="10" id="KW-1185">Reference proteome</keyword>
<feature type="region of interest" description="Disordered" evidence="8">
    <location>
        <begin position="1"/>
        <end position="26"/>
    </location>
</feature>
<comment type="similarity">
    <text evidence="1 7">Belongs to the cytochrome P450 family.</text>
</comment>
<dbReference type="CDD" id="cd11031">
    <property type="entry name" value="Cyp158A-like"/>
    <property type="match status" value="1"/>
</dbReference>
<dbReference type="GO" id="GO:0005506">
    <property type="term" value="F:iron ion binding"/>
    <property type="evidence" value="ECO:0007669"/>
    <property type="project" value="InterPro"/>
</dbReference>
<dbReference type="FunFam" id="1.10.630.10:FF:000018">
    <property type="entry name" value="Cytochrome P450 monooxygenase"/>
    <property type="match status" value="1"/>
</dbReference>
<evidence type="ECO:0000313" key="9">
    <source>
        <dbReference type="EMBL" id="GHE44047.1"/>
    </source>
</evidence>
<evidence type="ECO:0000256" key="6">
    <source>
        <dbReference type="ARBA" id="ARBA00023033"/>
    </source>
</evidence>
<dbReference type="AlphaFoldDB" id="A0A918ZC29"/>
<dbReference type="InterPro" id="IPR001128">
    <property type="entry name" value="Cyt_P450"/>
</dbReference>
<reference evidence="9" key="2">
    <citation type="submission" date="2020-09" db="EMBL/GenBank/DDBJ databases">
        <authorList>
            <person name="Sun Q."/>
            <person name="Ohkuma M."/>
        </authorList>
    </citation>
    <scope>NUCLEOTIDE SEQUENCE</scope>
    <source>
        <strain evidence="9">JCM 4784</strain>
    </source>
</reference>
<dbReference type="PROSITE" id="PS00086">
    <property type="entry name" value="CYTOCHROME_P450"/>
    <property type="match status" value="1"/>
</dbReference>
<dbReference type="EMBL" id="BNBT01000010">
    <property type="protein sequence ID" value="GHE44047.1"/>
    <property type="molecule type" value="Genomic_DNA"/>
</dbReference>
<keyword evidence="3 7" id="KW-0479">Metal-binding</keyword>
<dbReference type="Proteomes" id="UP000608024">
    <property type="component" value="Unassembled WGS sequence"/>
</dbReference>
<dbReference type="InterPro" id="IPR017972">
    <property type="entry name" value="Cyt_P450_CS"/>
</dbReference>
<evidence type="ECO:0000313" key="10">
    <source>
        <dbReference type="Proteomes" id="UP000608024"/>
    </source>
</evidence>
<dbReference type="SUPFAM" id="SSF48264">
    <property type="entry name" value="Cytochrome P450"/>
    <property type="match status" value="1"/>
</dbReference>
<keyword evidence="6 7" id="KW-0503">Monooxygenase</keyword>
<keyword evidence="4 7" id="KW-0560">Oxidoreductase</keyword>
<evidence type="ECO:0000256" key="4">
    <source>
        <dbReference type="ARBA" id="ARBA00023002"/>
    </source>
</evidence>
<dbReference type="RefSeq" id="WP_190134767.1">
    <property type="nucleotide sequence ID" value="NZ_BNBT01000010.1"/>
</dbReference>
<evidence type="ECO:0000256" key="2">
    <source>
        <dbReference type="ARBA" id="ARBA00022617"/>
    </source>
</evidence>
<dbReference type="GO" id="GO:0016705">
    <property type="term" value="F:oxidoreductase activity, acting on paired donors, with incorporation or reduction of molecular oxygen"/>
    <property type="evidence" value="ECO:0007669"/>
    <property type="project" value="InterPro"/>
</dbReference>
<protein>
    <submittedName>
        <fullName evidence="9">Cytochrome P450</fullName>
    </submittedName>
</protein>
<reference evidence="9" key="1">
    <citation type="journal article" date="2014" name="Int. J. Syst. Evol. Microbiol.">
        <title>Complete genome sequence of Corynebacterium casei LMG S-19264T (=DSM 44701T), isolated from a smear-ripened cheese.</title>
        <authorList>
            <consortium name="US DOE Joint Genome Institute (JGI-PGF)"/>
            <person name="Walter F."/>
            <person name="Albersmeier A."/>
            <person name="Kalinowski J."/>
            <person name="Ruckert C."/>
        </authorList>
    </citation>
    <scope>NUCLEOTIDE SEQUENCE</scope>
    <source>
        <strain evidence="9">JCM 4784</strain>
    </source>
</reference>
<dbReference type="PRINTS" id="PR00359">
    <property type="entry name" value="BP450"/>
</dbReference>
<name>A0A918ZC29_9ACTN</name>
<dbReference type="GO" id="GO:0004497">
    <property type="term" value="F:monooxygenase activity"/>
    <property type="evidence" value="ECO:0007669"/>
    <property type="project" value="UniProtKB-KW"/>
</dbReference>
<dbReference type="GO" id="GO:0020037">
    <property type="term" value="F:heme binding"/>
    <property type="evidence" value="ECO:0007669"/>
    <property type="project" value="InterPro"/>
</dbReference>
<dbReference type="PANTHER" id="PTHR46696">
    <property type="entry name" value="P450, PUTATIVE (EUROFUNG)-RELATED"/>
    <property type="match status" value="1"/>
</dbReference>
<dbReference type="Gene3D" id="1.10.630.10">
    <property type="entry name" value="Cytochrome P450"/>
    <property type="match status" value="1"/>
</dbReference>
<accession>A0A918ZC29</accession>